<feature type="transmembrane region" description="Helical" evidence="1">
    <location>
        <begin position="76"/>
        <end position="94"/>
    </location>
</feature>
<keyword evidence="3" id="KW-1185">Reference proteome</keyword>
<dbReference type="RefSeq" id="WP_163901986.1">
    <property type="nucleotide sequence ID" value="NZ_CP048427.1"/>
</dbReference>
<evidence type="ECO:0000256" key="1">
    <source>
        <dbReference type="SAM" id="Phobius"/>
    </source>
</evidence>
<keyword evidence="1" id="KW-0812">Transmembrane</keyword>
<dbReference type="Proteomes" id="UP000477849">
    <property type="component" value="Unassembled WGS sequence"/>
</dbReference>
<protein>
    <submittedName>
        <fullName evidence="2">DUF4345 domain-containing protein</fullName>
    </submittedName>
</protein>
<name>A0A6M1S2G5_9HYPH</name>
<reference evidence="2 3" key="1">
    <citation type="submission" date="2020-02" db="EMBL/GenBank/DDBJ databases">
        <title>Genome sequence of the type strain CCBAU10050 of Rhizobium daejeonense.</title>
        <authorList>
            <person name="Gao J."/>
            <person name="Sun J."/>
        </authorList>
    </citation>
    <scope>NUCLEOTIDE SEQUENCE [LARGE SCALE GENOMIC DNA]</scope>
    <source>
        <strain evidence="2 3">CCBAU10050</strain>
    </source>
</reference>
<comment type="caution">
    <text evidence="2">The sequence shown here is derived from an EMBL/GenBank/DDBJ whole genome shotgun (WGS) entry which is preliminary data.</text>
</comment>
<accession>A0A6M1S2G5</accession>
<evidence type="ECO:0000313" key="2">
    <source>
        <dbReference type="EMBL" id="NGO65459.1"/>
    </source>
</evidence>
<proteinExistence type="predicted"/>
<keyword evidence="1" id="KW-0472">Membrane</keyword>
<keyword evidence="1" id="KW-1133">Transmembrane helix</keyword>
<organism evidence="2 3">
    <name type="scientific">Rhizobium daejeonense</name>
    <dbReference type="NCBI Taxonomy" id="240521"/>
    <lineage>
        <taxon>Bacteria</taxon>
        <taxon>Pseudomonadati</taxon>
        <taxon>Pseudomonadota</taxon>
        <taxon>Alphaproteobacteria</taxon>
        <taxon>Hyphomicrobiales</taxon>
        <taxon>Rhizobiaceae</taxon>
        <taxon>Rhizobium/Agrobacterium group</taxon>
        <taxon>Rhizobium</taxon>
    </lineage>
</organism>
<evidence type="ECO:0000313" key="3">
    <source>
        <dbReference type="Proteomes" id="UP000477849"/>
    </source>
</evidence>
<sequence>MEFYLPTEFGEQLAFGAAAATVLIGAFVMFAPGVAMRLFGVQPREGRPEGYGAVRSAGGLIAGFAGTALLVAQPMVYLALGFAIVLAAFGRILSIMSDRGATLLNFLLLVVEVILAALPIIFVFGLV</sequence>
<feature type="transmembrane region" description="Helical" evidence="1">
    <location>
        <begin position="106"/>
        <end position="126"/>
    </location>
</feature>
<dbReference type="EMBL" id="JAAKZH010000005">
    <property type="protein sequence ID" value="NGO65459.1"/>
    <property type="molecule type" value="Genomic_DNA"/>
</dbReference>
<dbReference type="AlphaFoldDB" id="A0A6M1S2G5"/>
<gene>
    <name evidence="2" type="ORF">G6N76_17445</name>
</gene>
<feature type="transmembrane region" description="Helical" evidence="1">
    <location>
        <begin position="12"/>
        <end position="39"/>
    </location>
</feature>